<reference evidence="1" key="1">
    <citation type="journal article" date="2023" name="Mol. Phylogenet. Evol.">
        <title>Genome-scale phylogeny and comparative genomics of the fungal order Sordariales.</title>
        <authorList>
            <person name="Hensen N."/>
            <person name="Bonometti L."/>
            <person name="Westerberg I."/>
            <person name="Brannstrom I.O."/>
            <person name="Guillou S."/>
            <person name="Cros-Aarteil S."/>
            <person name="Calhoun S."/>
            <person name="Haridas S."/>
            <person name="Kuo A."/>
            <person name="Mondo S."/>
            <person name="Pangilinan J."/>
            <person name="Riley R."/>
            <person name="LaButti K."/>
            <person name="Andreopoulos B."/>
            <person name="Lipzen A."/>
            <person name="Chen C."/>
            <person name="Yan M."/>
            <person name="Daum C."/>
            <person name="Ng V."/>
            <person name="Clum A."/>
            <person name="Steindorff A."/>
            <person name="Ohm R.A."/>
            <person name="Martin F."/>
            <person name="Silar P."/>
            <person name="Natvig D.O."/>
            <person name="Lalanne C."/>
            <person name="Gautier V."/>
            <person name="Ament-Velasquez S.L."/>
            <person name="Kruys A."/>
            <person name="Hutchinson M.I."/>
            <person name="Powell A.J."/>
            <person name="Barry K."/>
            <person name="Miller A.N."/>
            <person name="Grigoriev I.V."/>
            <person name="Debuchy R."/>
            <person name="Gladieux P."/>
            <person name="Hiltunen Thoren M."/>
            <person name="Johannesson H."/>
        </authorList>
    </citation>
    <scope>NUCLEOTIDE SEQUENCE</scope>
    <source>
        <strain evidence="1">CBS 757.83</strain>
    </source>
</reference>
<dbReference type="AlphaFoldDB" id="A0AAN6Q335"/>
<name>A0AAN6Q335_9PEZI</name>
<evidence type="ECO:0000313" key="2">
    <source>
        <dbReference type="Proteomes" id="UP001305647"/>
    </source>
</evidence>
<accession>A0AAN6Q335</accession>
<dbReference type="Proteomes" id="UP001305647">
    <property type="component" value="Unassembled WGS sequence"/>
</dbReference>
<protein>
    <submittedName>
        <fullName evidence="1">Uncharacterized protein</fullName>
    </submittedName>
</protein>
<sequence length="154" mass="17378">MAKVDCPAIELSRFLVVSRGFVPSSLEGGSLAKPRPTTNQVYRRREKEVEGQRGECGAQNRVMFPIHVYQPADPYAQGRPNHHKRQKGCYMYCMSRILSSTILHLPERDIPLTTSLSKSALYPTVGRHFPRGPPPDHTTTAPMKYFPQLIAETQ</sequence>
<dbReference type="EMBL" id="MU863631">
    <property type="protein sequence ID" value="KAK4102633.1"/>
    <property type="molecule type" value="Genomic_DNA"/>
</dbReference>
<keyword evidence="2" id="KW-1185">Reference proteome</keyword>
<comment type="caution">
    <text evidence="1">The sequence shown here is derived from an EMBL/GenBank/DDBJ whole genome shotgun (WGS) entry which is preliminary data.</text>
</comment>
<reference evidence="1" key="2">
    <citation type="submission" date="2023-05" db="EMBL/GenBank/DDBJ databases">
        <authorList>
            <consortium name="Lawrence Berkeley National Laboratory"/>
            <person name="Steindorff A."/>
            <person name="Hensen N."/>
            <person name="Bonometti L."/>
            <person name="Westerberg I."/>
            <person name="Brannstrom I.O."/>
            <person name="Guillou S."/>
            <person name="Cros-Aarteil S."/>
            <person name="Calhoun S."/>
            <person name="Haridas S."/>
            <person name="Kuo A."/>
            <person name="Mondo S."/>
            <person name="Pangilinan J."/>
            <person name="Riley R."/>
            <person name="Labutti K."/>
            <person name="Andreopoulos B."/>
            <person name="Lipzen A."/>
            <person name="Chen C."/>
            <person name="Yanf M."/>
            <person name="Daum C."/>
            <person name="Ng V."/>
            <person name="Clum A."/>
            <person name="Ohm R."/>
            <person name="Martin F."/>
            <person name="Silar P."/>
            <person name="Natvig D."/>
            <person name="Lalanne C."/>
            <person name="Gautier V."/>
            <person name="Ament-Velasquez S.L."/>
            <person name="Kruys A."/>
            <person name="Hutchinson M.I."/>
            <person name="Powell A.J."/>
            <person name="Barry K."/>
            <person name="Miller A.N."/>
            <person name="Grigoriev I.V."/>
            <person name="Debuchy R."/>
            <person name="Gladieux P."/>
            <person name="Thoren M.H."/>
            <person name="Johannesson H."/>
        </authorList>
    </citation>
    <scope>NUCLEOTIDE SEQUENCE</scope>
    <source>
        <strain evidence="1">CBS 757.83</strain>
    </source>
</reference>
<gene>
    <name evidence="1" type="ORF">N658DRAFT_343726</name>
</gene>
<organism evidence="1 2">
    <name type="scientific">Parathielavia hyrcaniae</name>
    <dbReference type="NCBI Taxonomy" id="113614"/>
    <lineage>
        <taxon>Eukaryota</taxon>
        <taxon>Fungi</taxon>
        <taxon>Dikarya</taxon>
        <taxon>Ascomycota</taxon>
        <taxon>Pezizomycotina</taxon>
        <taxon>Sordariomycetes</taxon>
        <taxon>Sordariomycetidae</taxon>
        <taxon>Sordariales</taxon>
        <taxon>Chaetomiaceae</taxon>
        <taxon>Parathielavia</taxon>
    </lineage>
</organism>
<proteinExistence type="predicted"/>
<evidence type="ECO:0000313" key="1">
    <source>
        <dbReference type="EMBL" id="KAK4102633.1"/>
    </source>
</evidence>